<dbReference type="KEGG" id="tet:TTHERM_00414530"/>
<reference evidence="2" key="1">
    <citation type="journal article" date="2006" name="PLoS Biol.">
        <title>Macronuclear genome sequence of the ciliate Tetrahymena thermophila, a model eukaryote.</title>
        <authorList>
            <person name="Eisen J.A."/>
            <person name="Coyne R.S."/>
            <person name="Wu M."/>
            <person name="Wu D."/>
            <person name="Thiagarajan M."/>
            <person name="Wortman J.R."/>
            <person name="Badger J.H."/>
            <person name="Ren Q."/>
            <person name="Amedeo P."/>
            <person name="Jones K.M."/>
            <person name="Tallon L.J."/>
            <person name="Delcher A.L."/>
            <person name="Salzberg S.L."/>
            <person name="Silva J.C."/>
            <person name="Haas B.J."/>
            <person name="Majoros W.H."/>
            <person name="Farzad M."/>
            <person name="Carlton J.M."/>
            <person name="Smith R.K. Jr."/>
            <person name="Garg J."/>
            <person name="Pearlman R.E."/>
            <person name="Karrer K.M."/>
            <person name="Sun L."/>
            <person name="Manning G."/>
            <person name="Elde N.C."/>
            <person name="Turkewitz A.P."/>
            <person name="Asai D.J."/>
            <person name="Wilkes D.E."/>
            <person name="Wang Y."/>
            <person name="Cai H."/>
            <person name="Collins K."/>
            <person name="Stewart B.A."/>
            <person name="Lee S.R."/>
            <person name="Wilamowska K."/>
            <person name="Weinberg Z."/>
            <person name="Ruzzo W.L."/>
            <person name="Wloga D."/>
            <person name="Gaertig J."/>
            <person name="Frankel J."/>
            <person name="Tsao C.-C."/>
            <person name="Gorovsky M.A."/>
            <person name="Keeling P.J."/>
            <person name="Waller R.F."/>
            <person name="Patron N.J."/>
            <person name="Cherry J.M."/>
            <person name="Stover N.A."/>
            <person name="Krieger C.J."/>
            <person name="del Toro C."/>
            <person name="Ryder H.F."/>
            <person name="Williamson S.C."/>
            <person name="Barbeau R.A."/>
            <person name="Hamilton E.P."/>
            <person name="Orias E."/>
        </authorList>
    </citation>
    <scope>NUCLEOTIDE SEQUENCE [LARGE SCALE GENOMIC DNA]</scope>
    <source>
        <strain evidence="2">SB210</strain>
    </source>
</reference>
<organism evidence="1 2">
    <name type="scientific">Tetrahymena thermophila (strain SB210)</name>
    <dbReference type="NCBI Taxonomy" id="312017"/>
    <lineage>
        <taxon>Eukaryota</taxon>
        <taxon>Sar</taxon>
        <taxon>Alveolata</taxon>
        <taxon>Ciliophora</taxon>
        <taxon>Intramacronucleata</taxon>
        <taxon>Oligohymenophorea</taxon>
        <taxon>Hymenostomatida</taxon>
        <taxon>Tetrahymenina</taxon>
        <taxon>Tetrahymenidae</taxon>
        <taxon>Tetrahymena</taxon>
    </lineage>
</organism>
<evidence type="ECO:0000313" key="2">
    <source>
        <dbReference type="Proteomes" id="UP000009168"/>
    </source>
</evidence>
<evidence type="ECO:0000313" key="1">
    <source>
        <dbReference type="EMBL" id="EAR86973.1"/>
    </source>
</evidence>
<accession>Q22P38</accession>
<gene>
    <name evidence="1" type="ORF">TTHERM_00414530</name>
</gene>
<name>Q22P38_TETTS</name>
<dbReference type="GeneID" id="7834982"/>
<dbReference type="InParanoid" id="Q22P38"/>
<sequence>MKKSCLAVVIDFEIRICQDCKKAIKYAENINQARVKITLNKSQNQNKNVI</sequence>
<dbReference type="Proteomes" id="UP000009168">
    <property type="component" value="Unassembled WGS sequence"/>
</dbReference>
<protein>
    <submittedName>
        <fullName evidence="1">Uncharacterized protein</fullName>
    </submittedName>
</protein>
<proteinExistence type="predicted"/>
<dbReference type="EMBL" id="GG662856">
    <property type="protein sequence ID" value="EAR86973.1"/>
    <property type="molecule type" value="Genomic_DNA"/>
</dbReference>
<dbReference type="HOGENOM" id="CLU_3128440_0_0_1"/>
<dbReference type="RefSeq" id="XP_001007218.1">
    <property type="nucleotide sequence ID" value="XM_001007218.1"/>
</dbReference>
<dbReference type="AlphaFoldDB" id="Q22P38"/>
<keyword evidence="2" id="KW-1185">Reference proteome</keyword>